<evidence type="ECO:0000256" key="1">
    <source>
        <dbReference type="SAM" id="Coils"/>
    </source>
</evidence>
<name>A0A9N9QWK1_9NEOP</name>
<feature type="compositionally biased region" description="Polar residues" evidence="2">
    <location>
        <begin position="9"/>
        <end position="23"/>
    </location>
</feature>
<protein>
    <submittedName>
        <fullName evidence="3">Uncharacterized protein</fullName>
    </submittedName>
</protein>
<organism evidence="3 4">
    <name type="scientific">Diatraea saccharalis</name>
    <name type="common">sugarcane borer</name>
    <dbReference type="NCBI Taxonomy" id="40085"/>
    <lineage>
        <taxon>Eukaryota</taxon>
        <taxon>Metazoa</taxon>
        <taxon>Ecdysozoa</taxon>
        <taxon>Arthropoda</taxon>
        <taxon>Hexapoda</taxon>
        <taxon>Insecta</taxon>
        <taxon>Pterygota</taxon>
        <taxon>Neoptera</taxon>
        <taxon>Endopterygota</taxon>
        <taxon>Lepidoptera</taxon>
        <taxon>Glossata</taxon>
        <taxon>Ditrysia</taxon>
        <taxon>Pyraloidea</taxon>
        <taxon>Crambidae</taxon>
        <taxon>Crambinae</taxon>
        <taxon>Diatraea</taxon>
    </lineage>
</organism>
<evidence type="ECO:0000313" key="4">
    <source>
        <dbReference type="Proteomes" id="UP001153714"/>
    </source>
</evidence>
<sequence>MPLKRTPLKLSQSETDSESVSGRTQDDAGDIQRQLIPSRQKRRRENDYHEFMDEVRTMFNKFTAEQNNKLSILQQTITDIKIQNGEIRTSIELLSTKYDDVLNELETLKKERRNNNEYIYELKNKIESLERSASATKLEIRNI</sequence>
<keyword evidence="4" id="KW-1185">Reference proteome</keyword>
<keyword evidence="1" id="KW-0175">Coiled coil</keyword>
<accession>A0A9N9QWK1</accession>
<gene>
    <name evidence="3" type="ORF">DIATSA_LOCUS2829</name>
</gene>
<evidence type="ECO:0000313" key="3">
    <source>
        <dbReference type="EMBL" id="CAG9784755.1"/>
    </source>
</evidence>
<reference evidence="3" key="1">
    <citation type="submission" date="2021-12" db="EMBL/GenBank/DDBJ databases">
        <authorList>
            <person name="King R."/>
        </authorList>
    </citation>
    <scope>NUCLEOTIDE SEQUENCE</scope>
</reference>
<proteinExistence type="predicted"/>
<dbReference type="Proteomes" id="UP001153714">
    <property type="component" value="Chromosome 12"/>
</dbReference>
<feature type="region of interest" description="Disordered" evidence="2">
    <location>
        <begin position="1"/>
        <end position="47"/>
    </location>
</feature>
<reference evidence="3" key="2">
    <citation type="submission" date="2022-10" db="EMBL/GenBank/DDBJ databases">
        <authorList>
            <consortium name="ENA_rothamsted_submissions"/>
            <consortium name="culmorum"/>
            <person name="King R."/>
        </authorList>
    </citation>
    <scope>NUCLEOTIDE SEQUENCE</scope>
</reference>
<evidence type="ECO:0000256" key="2">
    <source>
        <dbReference type="SAM" id="MobiDB-lite"/>
    </source>
</evidence>
<dbReference type="AlphaFoldDB" id="A0A9N9QWK1"/>
<dbReference type="OrthoDB" id="7478943at2759"/>
<feature type="coiled-coil region" evidence="1">
    <location>
        <begin position="91"/>
        <end position="139"/>
    </location>
</feature>
<dbReference type="EMBL" id="OU893343">
    <property type="protein sequence ID" value="CAG9784755.1"/>
    <property type="molecule type" value="Genomic_DNA"/>
</dbReference>